<dbReference type="STRING" id="1448308.A0A2T2P9I9"/>
<name>A0A2T2P9I9_CORCC</name>
<sequence length="374" mass="43162">MSLPGYTHDLSQAIVPRDVSKPNYKALRSAQGSTLALASVFLFLRIFNRNRTDYGAGDWIILATFPLVIIITALSIRQYDHGYGSHETLPESDDIAVGKLGIAIFTMFPIINSLIRLSIVFGYLKLFPAETNREFCFLATVSQIIFMIISFFMTLFQCDPLRGYWEHNIGATCIHPMSQDILFLIFNALSDLIIYLWPIQYLWKINRRVLSRVGLCFSFGAGAFNVTLSGARLYMLVRMYKTRDWSKYGVWGCLLIILEIHFGIMCNCLPFVREIFKYAYIFVYEKVANVVKTVSPFSSEARNSPPPSDMVRMVCLDRAERRRPRLERDMSISTFNDDEDDEEPEEMVERQIRWSKMQSVRNSIRRLSASFDKN</sequence>
<keyword evidence="3 6" id="KW-1133">Transmembrane helix</keyword>
<evidence type="ECO:0000256" key="5">
    <source>
        <dbReference type="ARBA" id="ARBA00038359"/>
    </source>
</evidence>
<feature type="transmembrane region" description="Helical" evidence="6">
    <location>
        <begin position="96"/>
        <end position="123"/>
    </location>
</feature>
<feature type="domain" description="Rhodopsin" evidence="7">
    <location>
        <begin position="45"/>
        <end position="277"/>
    </location>
</feature>
<evidence type="ECO:0000256" key="1">
    <source>
        <dbReference type="ARBA" id="ARBA00004141"/>
    </source>
</evidence>
<feature type="transmembrane region" description="Helical" evidence="6">
    <location>
        <begin position="30"/>
        <end position="47"/>
    </location>
</feature>
<dbReference type="Proteomes" id="UP000240883">
    <property type="component" value="Unassembled WGS sequence"/>
</dbReference>
<feature type="transmembrane region" description="Helical" evidence="6">
    <location>
        <begin position="177"/>
        <end position="197"/>
    </location>
</feature>
<dbReference type="GO" id="GO:0016020">
    <property type="term" value="C:membrane"/>
    <property type="evidence" value="ECO:0007669"/>
    <property type="project" value="UniProtKB-SubCell"/>
</dbReference>
<organism evidence="8 9">
    <name type="scientific">Corynespora cassiicola Philippines</name>
    <dbReference type="NCBI Taxonomy" id="1448308"/>
    <lineage>
        <taxon>Eukaryota</taxon>
        <taxon>Fungi</taxon>
        <taxon>Dikarya</taxon>
        <taxon>Ascomycota</taxon>
        <taxon>Pezizomycotina</taxon>
        <taxon>Dothideomycetes</taxon>
        <taxon>Pleosporomycetidae</taxon>
        <taxon>Pleosporales</taxon>
        <taxon>Corynesporascaceae</taxon>
        <taxon>Corynespora</taxon>
    </lineage>
</organism>
<dbReference type="InterPro" id="IPR052337">
    <property type="entry name" value="SAT4-like"/>
</dbReference>
<reference evidence="8 9" key="1">
    <citation type="journal article" date="2018" name="Front. Microbiol.">
        <title>Genome-Wide Analysis of Corynespora cassiicola Leaf Fall Disease Putative Effectors.</title>
        <authorList>
            <person name="Lopez D."/>
            <person name="Ribeiro S."/>
            <person name="Label P."/>
            <person name="Fumanal B."/>
            <person name="Venisse J.S."/>
            <person name="Kohler A."/>
            <person name="de Oliveira R.R."/>
            <person name="Labutti K."/>
            <person name="Lipzen A."/>
            <person name="Lail K."/>
            <person name="Bauer D."/>
            <person name="Ohm R.A."/>
            <person name="Barry K.W."/>
            <person name="Spatafora J."/>
            <person name="Grigoriev I.V."/>
            <person name="Martin F.M."/>
            <person name="Pujade-Renaud V."/>
        </authorList>
    </citation>
    <scope>NUCLEOTIDE SEQUENCE [LARGE SCALE GENOMIC DNA]</scope>
    <source>
        <strain evidence="8 9">Philippines</strain>
    </source>
</reference>
<feature type="transmembrane region" description="Helical" evidence="6">
    <location>
        <begin position="135"/>
        <end position="157"/>
    </location>
</feature>
<proteinExistence type="inferred from homology"/>
<feature type="transmembrane region" description="Helical" evidence="6">
    <location>
        <begin position="209"/>
        <end position="228"/>
    </location>
</feature>
<feature type="transmembrane region" description="Helical" evidence="6">
    <location>
        <begin position="248"/>
        <end position="272"/>
    </location>
</feature>
<comment type="subcellular location">
    <subcellularLocation>
        <location evidence="1">Membrane</location>
        <topology evidence="1">Multi-pass membrane protein</topology>
    </subcellularLocation>
</comment>
<accession>A0A2T2P9I9</accession>
<comment type="similarity">
    <text evidence="5">Belongs to the SAT4 family.</text>
</comment>
<evidence type="ECO:0000313" key="8">
    <source>
        <dbReference type="EMBL" id="PSN74305.1"/>
    </source>
</evidence>
<evidence type="ECO:0000256" key="3">
    <source>
        <dbReference type="ARBA" id="ARBA00022989"/>
    </source>
</evidence>
<evidence type="ECO:0000259" key="7">
    <source>
        <dbReference type="Pfam" id="PF20684"/>
    </source>
</evidence>
<dbReference type="OrthoDB" id="5401779at2759"/>
<dbReference type="Pfam" id="PF20684">
    <property type="entry name" value="Fung_rhodopsin"/>
    <property type="match status" value="1"/>
</dbReference>
<keyword evidence="4 6" id="KW-0472">Membrane</keyword>
<evidence type="ECO:0000256" key="2">
    <source>
        <dbReference type="ARBA" id="ARBA00022692"/>
    </source>
</evidence>
<evidence type="ECO:0000313" key="9">
    <source>
        <dbReference type="Proteomes" id="UP000240883"/>
    </source>
</evidence>
<dbReference type="AlphaFoldDB" id="A0A2T2P9I9"/>
<feature type="transmembrane region" description="Helical" evidence="6">
    <location>
        <begin position="59"/>
        <end position="76"/>
    </location>
</feature>
<protein>
    <recommendedName>
        <fullName evidence="7">Rhodopsin domain-containing protein</fullName>
    </recommendedName>
</protein>
<gene>
    <name evidence="8" type="ORF">BS50DRAFT_581131</name>
</gene>
<dbReference type="EMBL" id="KZ678128">
    <property type="protein sequence ID" value="PSN74305.1"/>
    <property type="molecule type" value="Genomic_DNA"/>
</dbReference>
<dbReference type="InterPro" id="IPR049326">
    <property type="entry name" value="Rhodopsin_dom_fungi"/>
</dbReference>
<evidence type="ECO:0000256" key="4">
    <source>
        <dbReference type="ARBA" id="ARBA00023136"/>
    </source>
</evidence>
<dbReference type="PANTHER" id="PTHR33048">
    <property type="entry name" value="PTH11-LIKE INTEGRAL MEMBRANE PROTEIN (AFU_ORTHOLOGUE AFUA_5G11245)"/>
    <property type="match status" value="1"/>
</dbReference>
<evidence type="ECO:0000256" key="6">
    <source>
        <dbReference type="SAM" id="Phobius"/>
    </source>
</evidence>
<keyword evidence="9" id="KW-1185">Reference proteome</keyword>
<keyword evidence="2 6" id="KW-0812">Transmembrane</keyword>
<dbReference type="PANTHER" id="PTHR33048:SF129">
    <property type="entry name" value="INTEGRAL MEMBRANE PROTEIN-RELATED"/>
    <property type="match status" value="1"/>
</dbReference>